<proteinExistence type="predicted"/>
<dbReference type="SUPFAM" id="SSF56204">
    <property type="entry name" value="Hect, E3 ligase catalytic domain"/>
    <property type="match status" value="1"/>
</dbReference>
<dbReference type="PROSITE" id="PS50237">
    <property type="entry name" value="HECT"/>
    <property type="match status" value="1"/>
</dbReference>
<evidence type="ECO:0000256" key="1">
    <source>
        <dbReference type="ARBA" id="ARBA00000885"/>
    </source>
</evidence>
<dbReference type="PANTHER" id="PTHR11254">
    <property type="entry name" value="HECT DOMAIN UBIQUITIN-PROTEIN LIGASE"/>
    <property type="match status" value="1"/>
</dbReference>
<evidence type="ECO:0000256" key="4">
    <source>
        <dbReference type="ARBA" id="ARBA00022679"/>
    </source>
</evidence>
<dbReference type="Pfam" id="PF00632">
    <property type="entry name" value="HECT"/>
    <property type="match status" value="1"/>
</dbReference>
<keyword evidence="5 6" id="KW-0833">Ubl conjugation pathway</keyword>
<dbReference type="GO" id="GO:0005737">
    <property type="term" value="C:cytoplasm"/>
    <property type="evidence" value="ECO:0007669"/>
    <property type="project" value="TreeGrafter"/>
</dbReference>
<comment type="pathway">
    <text evidence="2">Protein modification; protein ubiquitination.</text>
</comment>
<evidence type="ECO:0000256" key="2">
    <source>
        <dbReference type="ARBA" id="ARBA00004906"/>
    </source>
</evidence>
<evidence type="ECO:0000313" key="9">
    <source>
        <dbReference type="Proteomes" id="UP000236291"/>
    </source>
</evidence>
<protein>
    <recommendedName>
        <fullName evidence="3">HECT-type E3 ubiquitin transferase</fullName>
        <ecNumber evidence="3">2.3.2.26</ecNumber>
    </recommendedName>
</protein>
<evidence type="ECO:0000259" key="7">
    <source>
        <dbReference type="PROSITE" id="PS50237"/>
    </source>
</evidence>
<feature type="domain" description="HECT" evidence="7">
    <location>
        <begin position="1"/>
        <end position="83"/>
    </location>
</feature>
<reference evidence="8 9" key="1">
    <citation type="journal article" date="2014" name="Am. J. Bot.">
        <title>Genome assembly and annotation for red clover (Trifolium pratense; Fabaceae).</title>
        <authorList>
            <person name="Istvanek J."/>
            <person name="Jaros M."/>
            <person name="Krenek A."/>
            <person name="Repkova J."/>
        </authorList>
    </citation>
    <scope>NUCLEOTIDE SEQUENCE [LARGE SCALE GENOMIC DNA]</scope>
    <source>
        <strain evidence="9">cv. Tatra</strain>
        <tissue evidence="8">Young leaves</tissue>
    </source>
</reference>
<dbReference type="EMBL" id="ASHM01001793">
    <property type="protein sequence ID" value="PNY07291.1"/>
    <property type="molecule type" value="Genomic_DNA"/>
</dbReference>
<dbReference type="InterPro" id="IPR035983">
    <property type="entry name" value="Hect_E3_ubiquitin_ligase"/>
</dbReference>
<sequence length="83" mass="9579">MTAEEKKVLLFFWTSVKYLPVEGFCGLGSRLHIYKSHEPCNRLPSSHTCFHRLCFPVYSSMPVMEARLKVITQEHIGSSFGTW</sequence>
<evidence type="ECO:0000313" key="8">
    <source>
        <dbReference type="EMBL" id="PNY07291.1"/>
    </source>
</evidence>
<evidence type="ECO:0000256" key="3">
    <source>
        <dbReference type="ARBA" id="ARBA00012485"/>
    </source>
</evidence>
<accession>A0A2K3NW89</accession>
<keyword evidence="4" id="KW-0808">Transferase</keyword>
<dbReference type="GO" id="GO:0061630">
    <property type="term" value="F:ubiquitin protein ligase activity"/>
    <property type="evidence" value="ECO:0007669"/>
    <property type="project" value="UniProtKB-EC"/>
</dbReference>
<dbReference type="STRING" id="57577.A0A2K3NW89"/>
<organism evidence="8 9">
    <name type="scientific">Trifolium pratense</name>
    <name type="common">Red clover</name>
    <dbReference type="NCBI Taxonomy" id="57577"/>
    <lineage>
        <taxon>Eukaryota</taxon>
        <taxon>Viridiplantae</taxon>
        <taxon>Streptophyta</taxon>
        <taxon>Embryophyta</taxon>
        <taxon>Tracheophyta</taxon>
        <taxon>Spermatophyta</taxon>
        <taxon>Magnoliopsida</taxon>
        <taxon>eudicotyledons</taxon>
        <taxon>Gunneridae</taxon>
        <taxon>Pentapetalae</taxon>
        <taxon>rosids</taxon>
        <taxon>fabids</taxon>
        <taxon>Fabales</taxon>
        <taxon>Fabaceae</taxon>
        <taxon>Papilionoideae</taxon>
        <taxon>50 kb inversion clade</taxon>
        <taxon>NPAAA clade</taxon>
        <taxon>Hologalegina</taxon>
        <taxon>IRL clade</taxon>
        <taxon>Trifolieae</taxon>
        <taxon>Trifolium</taxon>
    </lineage>
</organism>
<dbReference type="Gene3D" id="3.30.2410.10">
    <property type="entry name" value="Hect, E3 ligase catalytic domain"/>
    <property type="match status" value="1"/>
</dbReference>
<dbReference type="GO" id="GO:0000209">
    <property type="term" value="P:protein polyubiquitination"/>
    <property type="evidence" value="ECO:0007669"/>
    <property type="project" value="TreeGrafter"/>
</dbReference>
<dbReference type="EC" id="2.3.2.26" evidence="3"/>
<dbReference type="InterPro" id="IPR000569">
    <property type="entry name" value="HECT_dom"/>
</dbReference>
<dbReference type="Proteomes" id="UP000236291">
    <property type="component" value="Unassembled WGS sequence"/>
</dbReference>
<evidence type="ECO:0000256" key="6">
    <source>
        <dbReference type="PROSITE-ProRule" id="PRU00104"/>
    </source>
</evidence>
<reference evidence="8 9" key="2">
    <citation type="journal article" date="2017" name="Front. Plant Sci.">
        <title>Gene Classification and Mining of Molecular Markers Useful in Red Clover (Trifolium pratense) Breeding.</title>
        <authorList>
            <person name="Istvanek J."/>
            <person name="Dluhosova J."/>
            <person name="Dluhos P."/>
            <person name="Patkova L."/>
            <person name="Nedelnik J."/>
            <person name="Repkova J."/>
        </authorList>
    </citation>
    <scope>NUCLEOTIDE SEQUENCE [LARGE SCALE GENOMIC DNA]</scope>
    <source>
        <strain evidence="9">cv. Tatra</strain>
        <tissue evidence="8">Young leaves</tissue>
    </source>
</reference>
<feature type="active site" description="Glycyl thioester intermediate" evidence="6">
    <location>
        <position position="49"/>
    </location>
</feature>
<dbReference type="PANTHER" id="PTHR11254:SF424">
    <property type="entry name" value="E3 UBIQUITIN-PROTEIN LIGASE UPL5"/>
    <property type="match status" value="1"/>
</dbReference>
<gene>
    <name evidence="8" type="ORF">L195_g003781</name>
</gene>
<name>A0A2K3NW89_TRIPR</name>
<dbReference type="InterPro" id="IPR050409">
    <property type="entry name" value="E3_ubiq-protein_ligase"/>
</dbReference>
<comment type="caution">
    <text evidence="8">The sequence shown here is derived from an EMBL/GenBank/DDBJ whole genome shotgun (WGS) entry which is preliminary data.</text>
</comment>
<dbReference type="GO" id="GO:0006511">
    <property type="term" value="P:ubiquitin-dependent protein catabolic process"/>
    <property type="evidence" value="ECO:0007669"/>
    <property type="project" value="TreeGrafter"/>
</dbReference>
<evidence type="ECO:0000256" key="5">
    <source>
        <dbReference type="ARBA" id="ARBA00022786"/>
    </source>
</evidence>
<dbReference type="AlphaFoldDB" id="A0A2K3NW89"/>
<comment type="catalytic activity">
    <reaction evidence="1">
        <text>S-ubiquitinyl-[E2 ubiquitin-conjugating enzyme]-L-cysteine + [acceptor protein]-L-lysine = [E2 ubiquitin-conjugating enzyme]-L-cysteine + N(6)-ubiquitinyl-[acceptor protein]-L-lysine.</text>
        <dbReference type="EC" id="2.3.2.26"/>
    </reaction>
</comment>
<dbReference type="ExpressionAtlas" id="A0A2K3NW89">
    <property type="expression patterns" value="baseline"/>
</dbReference>